<evidence type="ECO:0000256" key="7">
    <source>
        <dbReference type="SAM" id="SignalP"/>
    </source>
</evidence>
<evidence type="ECO:0000256" key="4">
    <source>
        <dbReference type="ARBA" id="ARBA00022989"/>
    </source>
</evidence>
<comment type="subcellular location">
    <subcellularLocation>
        <location evidence="1">Membrane</location>
        <topology evidence="1">Multi-pass membrane protein</topology>
    </subcellularLocation>
</comment>
<keyword evidence="3 6" id="KW-0812">Transmembrane</keyword>
<dbReference type="Pfam" id="PF04241">
    <property type="entry name" value="DUF423"/>
    <property type="match status" value="1"/>
</dbReference>
<keyword evidence="4 6" id="KW-1133">Transmembrane helix</keyword>
<feature type="transmembrane region" description="Helical" evidence="6">
    <location>
        <begin position="97"/>
        <end position="121"/>
    </location>
</feature>
<organism evidence="8 9">
    <name type="scientific">Halopseudomonas salegens</name>
    <dbReference type="NCBI Taxonomy" id="1434072"/>
    <lineage>
        <taxon>Bacteria</taxon>
        <taxon>Pseudomonadati</taxon>
        <taxon>Pseudomonadota</taxon>
        <taxon>Gammaproteobacteria</taxon>
        <taxon>Pseudomonadales</taxon>
        <taxon>Pseudomonadaceae</taxon>
        <taxon>Halopseudomonas</taxon>
    </lineage>
</organism>
<accession>A0A1H2E1E8</accession>
<proteinExistence type="inferred from homology"/>
<evidence type="ECO:0000256" key="6">
    <source>
        <dbReference type="SAM" id="Phobius"/>
    </source>
</evidence>
<feature type="transmembrane region" description="Helical" evidence="6">
    <location>
        <begin position="71"/>
        <end position="91"/>
    </location>
</feature>
<dbReference type="AlphaFoldDB" id="A0A1H2E1E8"/>
<dbReference type="PANTHER" id="PTHR43461:SF1">
    <property type="entry name" value="TRANSMEMBRANE PROTEIN 256"/>
    <property type="match status" value="1"/>
</dbReference>
<reference evidence="9" key="1">
    <citation type="submission" date="2016-10" db="EMBL/GenBank/DDBJ databases">
        <authorList>
            <person name="Varghese N."/>
            <person name="Submissions S."/>
        </authorList>
    </citation>
    <scope>NUCLEOTIDE SEQUENCE [LARGE SCALE GENOMIC DNA]</scope>
    <source>
        <strain evidence="9">CECT 8338</strain>
    </source>
</reference>
<evidence type="ECO:0000256" key="5">
    <source>
        <dbReference type="ARBA" id="ARBA00023136"/>
    </source>
</evidence>
<feature type="signal peptide" evidence="7">
    <location>
        <begin position="1"/>
        <end position="23"/>
    </location>
</feature>
<keyword evidence="5 6" id="KW-0472">Membrane</keyword>
<evidence type="ECO:0000256" key="3">
    <source>
        <dbReference type="ARBA" id="ARBA00022692"/>
    </source>
</evidence>
<evidence type="ECO:0000313" key="8">
    <source>
        <dbReference type="EMBL" id="SDT88972.1"/>
    </source>
</evidence>
<evidence type="ECO:0000256" key="1">
    <source>
        <dbReference type="ARBA" id="ARBA00004141"/>
    </source>
</evidence>
<feature type="transmembrane region" description="Helical" evidence="6">
    <location>
        <begin position="47"/>
        <end position="64"/>
    </location>
</feature>
<gene>
    <name evidence="8" type="ORF">SAMN05216210_0223</name>
</gene>
<keyword evidence="7" id="KW-0732">Signal</keyword>
<feature type="chain" id="PRO_5009272613" evidence="7">
    <location>
        <begin position="24"/>
        <end position="124"/>
    </location>
</feature>
<name>A0A1H2E1E8_9GAMM</name>
<evidence type="ECO:0000313" key="9">
    <source>
        <dbReference type="Proteomes" id="UP000243924"/>
    </source>
</evidence>
<dbReference type="EMBL" id="LT629787">
    <property type="protein sequence ID" value="SDT88972.1"/>
    <property type="molecule type" value="Genomic_DNA"/>
</dbReference>
<evidence type="ECO:0000256" key="2">
    <source>
        <dbReference type="ARBA" id="ARBA00009694"/>
    </source>
</evidence>
<comment type="similarity">
    <text evidence="2">Belongs to the UPF0382 family.</text>
</comment>
<dbReference type="STRING" id="1434072.SAMN05216210_0223"/>
<dbReference type="InterPro" id="IPR006696">
    <property type="entry name" value="DUF423"/>
</dbReference>
<sequence>MAKWFLLLSAISGFTAVAFGAFAAHGLRGQLPANLLAAFQTGVQYQFWHTGALIGVALLLLQWSHSRLFKAAGIGYITGILLFSGSLYLMALSGITALGIITPFGGVSFLIAWLLFGLGVWRQL</sequence>
<dbReference type="RefSeq" id="WP_092383305.1">
    <property type="nucleotide sequence ID" value="NZ_LT629787.1"/>
</dbReference>
<dbReference type="OrthoDB" id="9802121at2"/>
<dbReference type="PANTHER" id="PTHR43461">
    <property type="entry name" value="TRANSMEMBRANE PROTEIN 256"/>
    <property type="match status" value="1"/>
</dbReference>
<protein>
    <submittedName>
        <fullName evidence="8">Uncharacterized membrane protein YgdD, TMEM256/DUF423 family</fullName>
    </submittedName>
</protein>
<keyword evidence="9" id="KW-1185">Reference proteome</keyword>
<dbReference type="Proteomes" id="UP000243924">
    <property type="component" value="Chromosome I"/>
</dbReference>
<dbReference type="GO" id="GO:0005886">
    <property type="term" value="C:plasma membrane"/>
    <property type="evidence" value="ECO:0007669"/>
    <property type="project" value="TreeGrafter"/>
</dbReference>